<keyword evidence="3" id="KW-1185">Reference proteome</keyword>
<sequence length="275" mass="32134">AKTIGKCYINALEPQWTSLLILFGECTADFDNEEESVYFDRAGTYLDDEWVHPNIPPVDDSSWPSHPLRLSLMANLNQNRAPPAAPPPPFVPRPQRHYFYNVTWTRQHDHCFIQALYYEALKGQRQLSRPPNMHSLNYACRLVNVVFNFNFKYIVFKRRLERLRLRYNTFRTMLDTPGVVWDRQSNIILAEDNVWNNLVMVRMVTLKSQVTKVVLMDRMSMMLAGTMGATTALFRIEVLDGWCRSLNDHLHFVFNAISLVNFAGFIPMEMVRHDM</sequence>
<evidence type="ECO:0000313" key="2">
    <source>
        <dbReference type="EMBL" id="KAK4422008.1"/>
    </source>
</evidence>
<name>A0AAE1Y2Q0_9LAMI</name>
<proteinExistence type="predicted"/>
<dbReference type="EMBL" id="JACGWO010000008">
    <property type="protein sequence ID" value="KAK4422008.1"/>
    <property type="molecule type" value="Genomic_DNA"/>
</dbReference>
<gene>
    <name evidence="2" type="ORF">Salat_2151500</name>
</gene>
<organism evidence="2 3">
    <name type="scientific">Sesamum alatum</name>
    <dbReference type="NCBI Taxonomy" id="300844"/>
    <lineage>
        <taxon>Eukaryota</taxon>
        <taxon>Viridiplantae</taxon>
        <taxon>Streptophyta</taxon>
        <taxon>Embryophyta</taxon>
        <taxon>Tracheophyta</taxon>
        <taxon>Spermatophyta</taxon>
        <taxon>Magnoliopsida</taxon>
        <taxon>eudicotyledons</taxon>
        <taxon>Gunneridae</taxon>
        <taxon>Pentapetalae</taxon>
        <taxon>asterids</taxon>
        <taxon>lamiids</taxon>
        <taxon>Lamiales</taxon>
        <taxon>Pedaliaceae</taxon>
        <taxon>Sesamum</taxon>
    </lineage>
</organism>
<evidence type="ECO:0000313" key="3">
    <source>
        <dbReference type="Proteomes" id="UP001293254"/>
    </source>
</evidence>
<comment type="caution">
    <text evidence="2">The sequence shown here is derived from an EMBL/GenBank/DDBJ whole genome shotgun (WGS) entry which is preliminary data.</text>
</comment>
<dbReference type="Proteomes" id="UP001293254">
    <property type="component" value="Unassembled WGS sequence"/>
</dbReference>
<protein>
    <recommendedName>
        <fullName evidence="1">Myb/SANT-like domain-containing protein</fullName>
    </recommendedName>
</protein>
<dbReference type="AlphaFoldDB" id="A0AAE1Y2Q0"/>
<reference evidence="2" key="2">
    <citation type="journal article" date="2024" name="Plant">
        <title>Genomic evolution and insights into agronomic trait innovations of Sesamum species.</title>
        <authorList>
            <person name="Miao H."/>
            <person name="Wang L."/>
            <person name="Qu L."/>
            <person name="Liu H."/>
            <person name="Sun Y."/>
            <person name="Le M."/>
            <person name="Wang Q."/>
            <person name="Wei S."/>
            <person name="Zheng Y."/>
            <person name="Lin W."/>
            <person name="Duan Y."/>
            <person name="Cao H."/>
            <person name="Xiong S."/>
            <person name="Wang X."/>
            <person name="Wei L."/>
            <person name="Li C."/>
            <person name="Ma Q."/>
            <person name="Ju M."/>
            <person name="Zhao R."/>
            <person name="Li G."/>
            <person name="Mu C."/>
            <person name="Tian Q."/>
            <person name="Mei H."/>
            <person name="Zhang T."/>
            <person name="Gao T."/>
            <person name="Zhang H."/>
        </authorList>
    </citation>
    <scope>NUCLEOTIDE SEQUENCE</scope>
    <source>
        <strain evidence="2">3651</strain>
    </source>
</reference>
<dbReference type="InterPro" id="IPR024752">
    <property type="entry name" value="Myb/SANT-like_dom"/>
</dbReference>
<feature type="non-terminal residue" evidence="2">
    <location>
        <position position="275"/>
    </location>
</feature>
<accession>A0AAE1Y2Q0</accession>
<dbReference type="PANTHER" id="PTHR47584:SF14">
    <property type="entry name" value="L10-INTERACTING MYB DOMAIN-CONTAINING PROTEIN-LIKE"/>
    <property type="match status" value="1"/>
</dbReference>
<reference evidence="2" key="1">
    <citation type="submission" date="2020-06" db="EMBL/GenBank/DDBJ databases">
        <authorList>
            <person name="Li T."/>
            <person name="Hu X."/>
            <person name="Zhang T."/>
            <person name="Song X."/>
            <person name="Zhang H."/>
            <person name="Dai N."/>
            <person name="Sheng W."/>
            <person name="Hou X."/>
            <person name="Wei L."/>
        </authorList>
    </citation>
    <scope>NUCLEOTIDE SEQUENCE</scope>
    <source>
        <strain evidence="2">3651</strain>
        <tissue evidence="2">Leaf</tissue>
    </source>
</reference>
<dbReference type="Pfam" id="PF12776">
    <property type="entry name" value="Myb_DNA-bind_3"/>
    <property type="match status" value="1"/>
</dbReference>
<dbReference type="PANTHER" id="PTHR47584">
    <property type="match status" value="1"/>
</dbReference>
<evidence type="ECO:0000259" key="1">
    <source>
        <dbReference type="Pfam" id="PF12776"/>
    </source>
</evidence>
<feature type="domain" description="Myb/SANT-like" evidence="1">
    <location>
        <begin position="103"/>
        <end position="197"/>
    </location>
</feature>
<dbReference type="InterPro" id="IPR045026">
    <property type="entry name" value="LIMYB"/>
</dbReference>